<evidence type="ECO:0000313" key="1">
    <source>
        <dbReference type="EMBL" id="KAJ5110275.1"/>
    </source>
</evidence>
<protein>
    <recommendedName>
        <fullName evidence="3">Histidine phosphatase superfamily</fullName>
    </recommendedName>
</protein>
<dbReference type="GO" id="GO:0016791">
    <property type="term" value="F:phosphatase activity"/>
    <property type="evidence" value="ECO:0007669"/>
    <property type="project" value="TreeGrafter"/>
</dbReference>
<evidence type="ECO:0000313" key="2">
    <source>
        <dbReference type="Proteomes" id="UP001149074"/>
    </source>
</evidence>
<keyword evidence="2" id="KW-1185">Reference proteome</keyword>
<dbReference type="EMBL" id="JAPQKI010000003">
    <property type="protein sequence ID" value="KAJ5110275.1"/>
    <property type="molecule type" value="Genomic_DNA"/>
</dbReference>
<dbReference type="SUPFAM" id="SSF53254">
    <property type="entry name" value="Phosphoglycerate mutase-like"/>
    <property type="match status" value="1"/>
</dbReference>
<comment type="caution">
    <text evidence="1">The sequence shown here is derived from an EMBL/GenBank/DDBJ whole genome shotgun (WGS) entry which is preliminary data.</text>
</comment>
<name>A0A9W9G1A7_9EURO</name>
<dbReference type="InterPro" id="IPR029033">
    <property type="entry name" value="His_PPase_superfam"/>
</dbReference>
<dbReference type="InterPro" id="IPR050275">
    <property type="entry name" value="PGM_Phosphatase"/>
</dbReference>
<sequence>MTSKIHLVRHAESVHNVSKDFSRLDPCLTLLGLQQATQLTQTFPHASHVGIILSSPLRRTIQTTLAAFQHVLDKRYFDPDSGHGIENGATLILDPDLQERSALPCDTGSTSQALEAAFPRLDFKDLAEGWQVKEGLYAPEDEAVNERAKRVRSRVAELSDYLKNQERKHVVIVTHGIFMKFLSGDEDIDLPKAGWASYTLEKHSSGIVMREI</sequence>
<dbReference type="GeneID" id="81354393"/>
<dbReference type="OrthoDB" id="496981at2759"/>
<gene>
    <name evidence="1" type="ORF">N7532_002920</name>
</gene>
<accession>A0A9W9G1A7</accession>
<dbReference type="SMART" id="SM00855">
    <property type="entry name" value="PGAM"/>
    <property type="match status" value="1"/>
</dbReference>
<dbReference type="CDD" id="cd07067">
    <property type="entry name" value="HP_PGM_like"/>
    <property type="match status" value="1"/>
</dbReference>
<dbReference type="PANTHER" id="PTHR48100:SF54">
    <property type="entry name" value="PHOSPHATASE SPAC5H10.03-RELATED"/>
    <property type="match status" value="1"/>
</dbReference>
<reference evidence="1" key="2">
    <citation type="journal article" date="2023" name="IMA Fungus">
        <title>Comparative genomic study of the Penicillium genus elucidates a diverse pangenome and 15 lateral gene transfer events.</title>
        <authorList>
            <person name="Petersen C."/>
            <person name="Sorensen T."/>
            <person name="Nielsen M.R."/>
            <person name="Sondergaard T.E."/>
            <person name="Sorensen J.L."/>
            <person name="Fitzpatrick D.A."/>
            <person name="Frisvad J.C."/>
            <person name="Nielsen K.L."/>
        </authorList>
    </citation>
    <scope>NUCLEOTIDE SEQUENCE</scope>
    <source>
        <strain evidence="1">IBT 30761</strain>
    </source>
</reference>
<dbReference type="GO" id="GO:0005737">
    <property type="term" value="C:cytoplasm"/>
    <property type="evidence" value="ECO:0007669"/>
    <property type="project" value="TreeGrafter"/>
</dbReference>
<dbReference type="PANTHER" id="PTHR48100">
    <property type="entry name" value="BROAD-SPECIFICITY PHOSPHATASE YOR283W-RELATED"/>
    <property type="match status" value="1"/>
</dbReference>
<evidence type="ECO:0008006" key="3">
    <source>
        <dbReference type="Google" id="ProtNLM"/>
    </source>
</evidence>
<dbReference type="Gene3D" id="3.40.50.1240">
    <property type="entry name" value="Phosphoglycerate mutase-like"/>
    <property type="match status" value="1"/>
</dbReference>
<dbReference type="Pfam" id="PF00300">
    <property type="entry name" value="His_Phos_1"/>
    <property type="match status" value="2"/>
</dbReference>
<dbReference type="RefSeq" id="XP_056478386.1">
    <property type="nucleotide sequence ID" value="XM_056615414.1"/>
</dbReference>
<dbReference type="Proteomes" id="UP001149074">
    <property type="component" value="Unassembled WGS sequence"/>
</dbReference>
<organism evidence="1 2">
    <name type="scientific">Penicillium argentinense</name>
    <dbReference type="NCBI Taxonomy" id="1131581"/>
    <lineage>
        <taxon>Eukaryota</taxon>
        <taxon>Fungi</taxon>
        <taxon>Dikarya</taxon>
        <taxon>Ascomycota</taxon>
        <taxon>Pezizomycotina</taxon>
        <taxon>Eurotiomycetes</taxon>
        <taxon>Eurotiomycetidae</taxon>
        <taxon>Eurotiales</taxon>
        <taxon>Aspergillaceae</taxon>
        <taxon>Penicillium</taxon>
    </lineage>
</organism>
<proteinExistence type="predicted"/>
<dbReference type="AlphaFoldDB" id="A0A9W9G1A7"/>
<reference evidence="1" key="1">
    <citation type="submission" date="2022-11" db="EMBL/GenBank/DDBJ databases">
        <authorList>
            <person name="Petersen C."/>
        </authorList>
    </citation>
    <scope>NUCLEOTIDE SEQUENCE</scope>
    <source>
        <strain evidence="1">IBT 30761</strain>
    </source>
</reference>
<dbReference type="InterPro" id="IPR013078">
    <property type="entry name" value="His_Pase_superF_clade-1"/>
</dbReference>